<dbReference type="EMBL" id="NDFP01000009">
    <property type="protein sequence ID" value="PAL23946.1"/>
    <property type="molecule type" value="Genomic_DNA"/>
</dbReference>
<reference evidence="1 2" key="1">
    <citation type="submission" date="2017-04" db="EMBL/GenBank/DDBJ databases">
        <title>Kefir bacterial isolates.</title>
        <authorList>
            <person name="Kim Y."/>
            <person name="Blasche S."/>
            <person name="Patil K.R."/>
        </authorList>
    </citation>
    <scope>NUCLEOTIDE SEQUENCE [LARGE SCALE GENOMIC DNA]</scope>
    <source>
        <strain evidence="1 2">KR-2</strain>
    </source>
</reference>
<evidence type="ECO:0000313" key="1">
    <source>
        <dbReference type="EMBL" id="PAL23946.1"/>
    </source>
</evidence>
<dbReference type="InterPro" id="IPR029032">
    <property type="entry name" value="AhpD-like"/>
</dbReference>
<organism evidence="1 2">
    <name type="scientific">Acetobacter syzygii</name>
    <dbReference type="NCBI Taxonomy" id="146476"/>
    <lineage>
        <taxon>Bacteria</taxon>
        <taxon>Pseudomonadati</taxon>
        <taxon>Pseudomonadota</taxon>
        <taxon>Alphaproteobacteria</taxon>
        <taxon>Acetobacterales</taxon>
        <taxon>Acetobacteraceae</taxon>
        <taxon>Acetobacter</taxon>
    </lineage>
</organism>
<dbReference type="RefSeq" id="WP_095351530.1">
    <property type="nucleotide sequence ID" value="NZ_NDFO01000009.1"/>
</dbReference>
<protein>
    <submittedName>
        <fullName evidence="1">CMD domain protein</fullName>
    </submittedName>
</protein>
<dbReference type="Proteomes" id="UP000216033">
    <property type="component" value="Unassembled WGS sequence"/>
</dbReference>
<gene>
    <name evidence="1" type="ORF">B9K05_09165</name>
</gene>
<proteinExistence type="predicted"/>
<dbReference type="AlphaFoldDB" id="A0A270BIH0"/>
<sequence length="209" mass="22726">MPEQVQAAQTIIEQLAGIIPGSAVAKNYQRRAVAREQAELSYQLLLYPQTPGPVSLDERRLIAAFVAGLYKEPATQSHYLALLQSVSPVWEHELAQILQKIDANGPWGSYPSGPLSAEDVLGEIWKHTPEQERIFGSRLIAALEHAHLLATHPRDANATALGHLASAGWDEDGIVVLSQLISFLSFQVRIVAGFAALVTQSSSRTTESV</sequence>
<dbReference type="STRING" id="1231343.Absy_004_002"/>
<name>A0A270BIH0_9PROT</name>
<accession>A0A270BIH0</accession>
<dbReference type="Gene3D" id="1.20.1290.10">
    <property type="entry name" value="AhpD-like"/>
    <property type="match status" value="1"/>
</dbReference>
<evidence type="ECO:0000313" key="2">
    <source>
        <dbReference type="Proteomes" id="UP000216033"/>
    </source>
</evidence>
<dbReference type="InterPro" id="IPR023982">
    <property type="entry name" value="CHP04029_CMD-like"/>
</dbReference>
<dbReference type="SUPFAM" id="SSF69118">
    <property type="entry name" value="AhpD-like"/>
    <property type="match status" value="1"/>
</dbReference>
<keyword evidence="2" id="KW-1185">Reference proteome</keyword>
<comment type="caution">
    <text evidence="1">The sequence shown here is derived from an EMBL/GenBank/DDBJ whole genome shotgun (WGS) entry which is preliminary data.</text>
</comment>
<dbReference type="OrthoDB" id="8718286at2"/>
<dbReference type="NCBIfam" id="TIGR04029">
    <property type="entry name" value="CMD_Avi_7170"/>
    <property type="match status" value="1"/>
</dbReference>